<name>A0ABR5DSZ9_9HYPH</name>
<sequence length="87" mass="9508">MNDASRAVGVLGDLLSKDNKVGFTAAIRADYAKAAAAHQRSQHDKHRVPLRVARAKPLKPARAGYTPPHRNFPSTPVFDQAHRGERA</sequence>
<feature type="non-terminal residue" evidence="2">
    <location>
        <position position="87"/>
    </location>
</feature>
<accession>A0ABR5DSZ9</accession>
<protein>
    <submittedName>
        <fullName evidence="2">Uncharacterized protein</fullName>
    </submittedName>
</protein>
<dbReference type="Proteomes" id="UP000033519">
    <property type="component" value="Unassembled WGS sequence"/>
</dbReference>
<evidence type="ECO:0000313" key="3">
    <source>
        <dbReference type="Proteomes" id="UP000033519"/>
    </source>
</evidence>
<comment type="caution">
    <text evidence="2">The sequence shown here is derived from an EMBL/GenBank/DDBJ whole genome shotgun (WGS) entry which is preliminary data.</text>
</comment>
<feature type="region of interest" description="Disordered" evidence="1">
    <location>
        <begin position="35"/>
        <end position="87"/>
    </location>
</feature>
<evidence type="ECO:0000256" key="1">
    <source>
        <dbReference type="SAM" id="MobiDB-lite"/>
    </source>
</evidence>
<evidence type="ECO:0000313" key="2">
    <source>
        <dbReference type="EMBL" id="KKC31146.1"/>
    </source>
</evidence>
<reference evidence="2 3" key="1">
    <citation type="submission" date="2015-03" db="EMBL/GenBank/DDBJ databases">
        <authorList>
            <person name="Lepp D."/>
            <person name="Hassan Y.I."/>
            <person name="Li X.-Z."/>
            <person name="Zhou T."/>
        </authorList>
    </citation>
    <scope>NUCLEOTIDE SEQUENCE [LARGE SCALE GENOMIC DNA]</scope>
    <source>
        <strain evidence="2 3">Cr7-05</strain>
    </source>
</reference>
<gene>
    <name evidence="2" type="ORF">WH91_21075</name>
</gene>
<keyword evidence="3" id="KW-1185">Reference proteome</keyword>
<proteinExistence type="predicted"/>
<dbReference type="EMBL" id="LAPV01000224">
    <property type="protein sequence ID" value="KKC31146.1"/>
    <property type="molecule type" value="Genomic_DNA"/>
</dbReference>
<dbReference type="RefSeq" id="WP_046172969.1">
    <property type="nucleotide sequence ID" value="NZ_LAPV01000224.1"/>
</dbReference>
<organism evidence="2 3">
    <name type="scientific">Devosia psychrophila</name>
    <dbReference type="NCBI Taxonomy" id="728005"/>
    <lineage>
        <taxon>Bacteria</taxon>
        <taxon>Pseudomonadati</taxon>
        <taxon>Pseudomonadota</taxon>
        <taxon>Alphaproteobacteria</taxon>
        <taxon>Hyphomicrobiales</taxon>
        <taxon>Devosiaceae</taxon>
        <taxon>Devosia</taxon>
    </lineage>
</organism>
<feature type="compositionally biased region" description="Basic residues" evidence="1">
    <location>
        <begin position="43"/>
        <end position="59"/>
    </location>
</feature>